<accession>A0ABU7LY00</accession>
<evidence type="ECO:0000313" key="2">
    <source>
        <dbReference type="EMBL" id="MEE2566065.1"/>
    </source>
</evidence>
<protein>
    <submittedName>
        <fullName evidence="2">Uncharacterized protein</fullName>
    </submittedName>
</protein>
<gene>
    <name evidence="2" type="ORF">V0U35_05175</name>
</gene>
<keyword evidence="1" id="KW-0812">Transmembrane</keyword>
<name>A0ABU7LY00_9PROT</name>
<dbReference type="Proteomes" id="UP001310692">
    <property type="component" value="Unassembled WGS sequence"/>
</dbReference>
<feature type="transmembrane region" description="Helical" evidence="1">
    <location>
        <begin position="21"/>
        <end position="39"/>
    </location>
</feature>
<dbReference type="RefSeq" id="WP_330195605.1">
    <property type="nucleotide sequence ID" value="NZ_JAZDRO010000002.1"/>
</dbReference>
<organism evidence="2 3">
    <name type="scientific">Hyphobacterium marinum</name>
    <dbReference type="NCBI Taxonomy" id="3116574"/>
    <lineage>
        <taxon>Bacteria</taxon>
        <taxon>Pseudomonadati</taxon>
        <taxon>Pseudomonadota</taxon>
        <taxon>Alphaproteobacteria</taxon>
        <taxon>Maricaulales</taxon>
        <taxon>Maricaulaceae</taxon>
        <taxon>Hyphobacterium</taxon>
    </lineage>
</organism>
<dbReference type="EMBL" id="JAZDRO010000002">
    <property type="protein sequence ID" value="MEE2566065.1"/>
    <property type="molecule type" value="Genomic_DNA"/>
</dbReference>
<proteinExistence type="predicted"/>
<feature type="transmembrane region" description="Helical" evidence="1">
    <location>
        <begin position="45"/>
        <end position="63"/>
    </location>
</feature>
<keyword evidence="1" id="KW-0472">Membrane</keyword>
<keyword evidence="1" id="KW-1133">Transmembrane helix</keyword>
<evidence type="ECO:0000256" key="1">
    <source>
        <dbReference type="SAM" id="Phobius"/>
    </source>
</evidence>
<reference evidence="2 3" key="1">
    <citation type="submission" date="2024-01" db="EMBL/GenBank/DDBJ databases">
        <title>Hyphobacterium bacterium isolated from marine sediment.</title>
        <authorList>
            <person name="Zhao S."/>
        </authorList>
    </citation>
    <scope>NUCLEOTIDE SEQUENCE [LARGE SCALE GENOMIC DNA]</scope>
    <source>
        <strain evidence="2 3">Y60-23</strain>
    </source>
</reference>
<evidence type="ECO:0000313" key="3">
    <source>
        <dbReference type="Proteomes" id="UP001310692"/>
    </source>
</evidence>
<keyword evidence="3" id="KW-1185">Reference proteome</keyword>
<comment type="caution">
    <text evidence="2">The sequence shown here is derived from an EMBL/GenBank/DDBJ whole genome shotgun (WGS) entry which is preliminary data.</text>
</comment>
<sequence>MDDDRTNQTDLTARFGRIVRGVIAAVFAIAFAGLVFFLAAVLTAAAVAVIGVALLAVGAWWLWRKIRGPKKGGSGDPTLLVARRGPDGWTVETAGRPQH</sequence>